<keyword evidence="1" id="KW-0378">Hydrolase</keyword>
<dbReference type="SUPFAM" id="SSF53254">
    <property type="entry name" value="Phosphoglycerate mutase-like"/>
    <property type="match status" value="1"/>
</dbReference>
<organism evidence="2 3">
    <name type="scientific">Lutimaribacter saemankumensis</name>
    <dbReference type="NCBI Taxonomy" id="490829"/>
    <lineage>
        <taxon>Bacteria</taxon>
        <taxon>Pseudomonadati</taxon>
        <taxon>Pseudomonadota</taxon>
        <taxon>Alphaproteobacteria</taxon>
        <taxon>Rhodobacterales</taxon>
        <taxon>Roseobacteraceae</taxon>
        <taxon>Lutimaribacter</taxon>
    </lineage>
</organism>
<dbReference type="SMART" id="SM00855">
    <property type="entry name" value="PGAM"/>
    <property type="match status" value="1"/>
</dbReference>
<proteinExistence type="predicted"/>
<sequence length="222" mass="24956">MAELIVIRHAQASFGAANYDQLSQLGHRQSRALGEALAERGVRPDAVIIGSMRRHRETLDGILAGLGRKMEPEIHEGLNEFDFTGLLNARFRDAPAPENMHTERKSHFRTLRETVLSWQRDEIENPPETWAEFAARVEDARQTLLKPDARQVLAVSSGGPIGQLVATTLNTPPEEQIKIQLQTRNCGVTRFIYSPRGAFYFHGFNETPHITAANEKELLTYS</sequence>
<evidence type="ECO:0000313" key="3">
    <source>
        <dbReference type="Proteomes" id="UP000199340"/>
    </source>
</evidence>
<dbReference type="RefSeq" id="WP_090028959.1">
    <property type="nucleotide sequence ID" value="NZ_FNEB01000006.1"/>
</dbReference>
<gene>
    <name evidence="2" type="ORF">SAMN05421850_10668</name>
</gene>
<reference evidence="2 3" key="1">
    <citation type="submission" date="2016-10" db="EMBL/GenBank/DDBJ databases">
        <authorList>
            <person name="de Groot N.N."/>
        </authorList>
    </citation>
    <scope>NUCLEOTIDE SEQUENCE [LARGE SCALE GENOMIC DNA]</scope>
    <source>
        <strain evidence="2 3">DSM 28010</strain>
    </source>
</reference>
<evidence type="ECO:0000256" key="1">
    <source>
        <dbReference type="ARBA" id="ARBA00022801"/>
    </source>
</evidence>
<dbReference type="STRING" id="490829.SAMN05421850_10668"/>
<evidence type="ECO:0000313" key="2">
    <source>
        <dbReference type="EMBL" id="SDI87122.1"/>
    </source>
</evidence>
<protein>
    <submittedName>
        <fullName evidence="2">Broad specificity phosphatase PhoE</fullName>
    </submittedName>
</protein>
<dbReference type="Pfam" id="PF00300">
    <property type="entry name" value="His_Phos_1"/>
    <property type="match status" value="1"/>
</dbReference>
<dbReference type="PANTHER" id="PTHR20935">
    <property type="entry name" value="PHOSPHOGLYCERATE MUTASE-RELATED"/>
    <property type="match status" value="1"/>
</dbReference>
<dbReference type="CDD" id="cd07040">
    <property type="entry name" value="HP"/>
    <property type="match status" value="1"/>
</dbReference>
<dbReference type="InterPro" id="IPR051021">
    <property type="entry name" value="Mito_Ser/Thr_phosphatase"/>
</dbReference>
<name>A0A1G8P3W1_9RHOB</name>
<dbReference type="EMBL" id="FNEB01000006">
    <property type="protein sequence ID" value="SDI87122.1"/>
    <property type="molecule type" value="Genomic_DNA"/>
</dbReference>
<dbReference type="Gene3D" id="3.40.50.1240">
    <property type="entry name" value="Phosphoglycerate mutase-like"/>
    <property type="match status" value="1"/>
</dbReference>
<dbReference type="AlphaFoldDB" id="A0A1G8P3W1"/>
<keyword evidence="3" id="KW-1185">Reference proteome</keyword>
<dbReference type="Proteomes" id="UP000199340">
    <property type="component" value="Unassembled WGS sequence"/>
</dbReference>
<dbReference type="PANTHER" id="PTHR20935:SF0">
    <property type="entry name" value="SERINE_THREONINE-PROTEIN PHOSPHATASE PGAM5, MITOCHONDRIAL"/>
    <property type="match status" value="1"/>
</dbReference>
<dbReference type="GO" id="GO:0016787">
    <property type="term" value="F:hydrolase activity"/>
    <property type="evidence" value="ECO:0007669"/>
    <property type="project" value="UniProtKB-KW"/>
</dbReference>
<dbReference type="InterPro" id="IPR013078">
    <property type="entry name" value="His_Pase_superF_clade-1"/>
</dbReference>
<accession>A0A1G8P3W1</accession>
<dbReference type="InterPro" id="IPR029033">
    <property type="entry name" value="His_PPase_superfam"/>
</dbReference>
<dbReference type="OrthoDB" id="280692at2"/>